<proteinExistence type="predicted"/>
<evidence type="ECO:0000256" key="1">
    <source>
        <dbReference type="ARBA" id="ARBA00022617"/>
    </source>
</evidence>
<keyword evidence="2 4" id="KW-0479">Metal-binding</keyword>
<name>A0A7W8GEC1_9DEIO</name>
<keyword evidence="3 4" id="KW-0408">Iron</keyword>
<evidence type="ECO:0000256" key="5">
    <source>
        <dbReference type="SAM" id="SignalP"/>
    </source>
</evidence>
<keyword evidence="8" id="KW-1185">Reference proteome</keyword>
<organism evidence="7 8">
    <name type="scientific">Deinococcus budaensis</name>
    <dbReference type="NCBI Taxonomy" id="1665626"/>
    <lineage>
        <taxon>Bacteria</taxon>
        <taxon>Thermotogati</taxon>
        <taxon>Deinococcota</taxon>
        <taxon>Deinococci</taxon>
        <taxon>Deinococcales</taxon>
        <taxon>Deinococcaceae</taxon>
        <taxon>Deinococcus</taxon>
    </lineage>
</organism>
<evidence type="ECO:0000256" key="4">
    <source>
        <dbReference type="PROSITE-ProRule" id="PRU00433"/>
    </source>
</evidence>
<evidence type="ECO:0000313" key="7">
    <source>
        <dbReference type="EMBL" id="MBB5234000.1"/>
    </source>
</evidence>
<feature type="domain" description="Cytochrome c" evidence="6">
    <location>
        <begin position="42"/>
        <end position="122"/>
    </location>
</feature>
<evidence type="ECO:0000256" key="2">
    <source>
        <dbReference type="ARBA" id="ARBA00022723"/>
    </source>
</evidence>
<dbReference type="SUPFAM" id="SSF46626">
    <property type="entry name" value="Cytochrome c"/>
    <property type="match status" value="1"/>
</dbReference>
<dbReference type="InterPro" id="IPR009056">
    <property type="entry name" value="Cyt_c-like_dom"/>
</dbReference>
<evidence type="ECO:0000256" key="3">
    <source>
        <dbReference type="ARBA" id="ARBA00023004"/>
    </source>
</evidence>
<gene>
    <name evidence="7" type="ORF">HNQ09_001438</name>
</gene>
<dbReference type="AlphaFoldDB" id="A0A7W8GEC1"/>
<dbReference type="Gene3D" id="1.10.760.10">
    <property type="entry name" value="Cytochrome c-like domain"/>
    <property type="match status" value="1"/>
</dbReference>
<keyword evidence="5" id="KW-0732">Signal</keyword>
<dbReference type="Pfam" id="PF13442">
    <property type="entry name" value="Cytochrome_CBB3"/>
    <property type="match status" value="1"/>
</dbReference>
<keyword evidence="1 4" id="KW-0349">Heme</keyword>
<accession>A0A7W8GEC1</accession>
<sequence length="146" mass="15232">MLNRKTARQLIRFGAGAALGGLTLAVATAPAGNTAGPSFTRVQATFGQQVYTTSCQGCHGANLQGVRGPALVGQAFLSEWANGKRPAAELHAYIAEKMPRNKPASLTPAQYRNVTAYVLSKNGYPAGNRSLSAATLKTPLVPPPAR</sequence>
<feature type="chain" id="PRO_5030535280" evidence="5">
    <location>
        <begin position="32"/>
        <end position="146"/>
    </location>
</feature>
<dbReference type="PANTHER" id="PTHR35008">
    <property type="entry name" value="BLL4482 PROTEIN-RELATED"/>
    <property type="match status" value="1"/>
</dbReference>
<reference evidence="7 8" key="1">
    <citation type="submission" date="2020-08" db="EMBL/GenBank/DDBJ databases">
        <title>Genomic Encyclopedia of Type Strains, Phase IV (KMG-IV): sequencing the most valuable type-strain genomes for metagenomic binning, comparative biology and taxonomic classification.</title>
        <authorList>
            <person name="Goeker M."/>
        </authorList>
    </citation>
    <scope>NUCLEOTIDE SEQUENCE [LARGE SCALE GENOMIC DNA]</scope>
    <source>
        <strain evidence="7 8">DSM 101791</strain>
    </source>
</reference>
<comment type="caution">
    <text evidence="7">The sequence shown here is derived from an EMBL/GenBank/DDBJ whole genome shotgun (WGS) entry which is preliminary data.</text>
</comment>
<dbReference type="GO" id="GO:0009055">
    <property type="term" value="F:electron transfer activity"/>
    <property type="evidence" value="ECO:0007669"/>
    <property type="project" value="InterPro"/>
</dbReference>
<dbReference type="RefSeq" id="WP_184027265.1">
    <property type="nucleotide sequence ID" value="NZ_JACHFN010000004.1"/>
</dbReference>
<protein>
    <submittedName>
        <fullName evidence="7">Mono/diheme cytochrome c family protein</fullName>
    </submittedName>
</protein>
<evidence type="ECO:0000259" key="6">
    <source>
        <dbReference type="PROSITE" id="PS51007"/>
    </source>
</evidence>
<evidence type="ECO:0000313" key="8">
    <source>
        <dbReference type="Proteomes" id="UP000525389"/>
    </source>
</evidence>
<dbReference type="PROSITE" id="PS51007">
    <property type="entry name" value="CYTC"/>
    <property type="match status" value="1"/>
</dbReference>
<dbReference type="GO" id="GO:0046872">
    <property type="term" value="F:metal ion binding"/>
    <property type="evidence" value="ECO:0007669"/>
    <property type="project" value="UniProtKB-KW"/>
</dbReference>
<dbReference type="InterPro" id="IPR051459">
    <property type="entry name" value="Cytochrome_c-type_DH"/>
</dbReference>
<dbReference type="GO" id="GO:0020037">
    <property type="term" value="F:heme binding"/>
    <property type="evidence" value="ECO:0007669"/>
    <property type="project" value="InterPro"/>
</dbReference>
<feature type="signal peptide" evidence="5">
    <location>
        <begin position="1"/>
        <end position="31"/>
    </location>
</feature>
<dbReference type="PANTHER" id="PTHR35008:SF4">
    <property type="entry name" value="BLL4482 PROTEIN"/>
    <property type="match status" value="1"/>
</dbReference>
<dbReference type="EMBL" id="JACHFN010000004">
    <property type="protein sequence ID" value="MBB5234000.1"/>
    <property type="molecule type" value="Genomic_DNA"/>
</dbReference>
<dbReference type="Proteomes" id="UP000525389">
    <property type="component" value="Unassembled WGS sequence"/>
</dbReference>
<dbReference type="InterPro" id="IPR036909">
    <property type="entry name" value="Cyt_c-like_dom_sf"/>
</dbReference>